<geneLocation type="plasmid" evidence="2">
    <name>ii</name>
</geneLocation>
<reference evidence="1 2" key="1">
    <citation type="submission" date="2018-01" db="EMBL/GenBank/DDBJ databases">
        <authorList>
            <person name="Clerissi C."/>
        </authorList>
    </citation>
    <scope>NUCLEOTIDE SEQUENCE [LARGE SCALE GENOMIC DNA]</scope>
    <source>
        <strain evidence="1">Cupriavidus taiwanensis STM 6160</strain>
        <plasmid evidence="2">ii</plasmid>
    </source>
</reference>
<protein>
    <submittedName>
        <fullName evidence="1">Uncharacterized protein</fullName>
    </submittedName>
</protein>
<gene>
    <name evidence="1" type="ORF">CBM2607_MP21521</name>
</gene>
<evidence type="ECO:0000313" key="2">
    <source>
        <dbReference type="Proteomes" id="UP000255168"/>
    </source>
</evidence>
<dbReference type="Proteomes" id="UP000255168">
    <property type="component" value="Plasmid II"/>
</dbReference>
<sequence length="74" mass="8118">MAARTALTSVSRALSRISSMALVKTAKAAEGDCVDLHICDFQKVEHNAGRQSLSAQTPLDKRVVARREFEKCKD</sequence>
<keyword evidence="1" id="KW-0614">Plasmid</keyword>
<name>A0A375HSH1_9BURK</name>
<accession>A0A375HSH1</accession>
<dbReference type="AlphaFoldDB" id="A0A375HSH1"/>
<dbReference type="EMBL" id="LT984807">
    <property type="protein sequence ID" value="SPD60862.1"/>
    <property type="molecule type" value="Genomic_DNA"/>
</dbReference>
<proteinExistence type="predicted"/>
<organism evidence="1 2">
    <name type="scientific">Cupriavidus neocaledonicus</name>
    <dbReference type="NCBI Taxonomy" id="1040979"/>
    <lineage>
        <taxon>Bacteria</taxon>
        <taxon>Pseudomonadati</taxon>
        <taxon>Pseudomonadota</taxon>
        <taxon>Betaproteobacteria</taxon>
        <taxon>Burkholderiales</taxon>
        <taxon>Burkholderiaceae</taxon>
        <taxon>Cupriavidus</taxon>
    </lineage>
</organism>
<evidence type="ECO:0000313" key="1">
    <source>
        <dbReference type="EMBL" id="SPD60862.1"/>
    </source>
</evidence>